<dbReference type="GO" id="GO:0006364">
    <property type="term" value="P:rRNA processing"/>
    <property type="evidence" value="ECO:0007669"/>
    <property type="project" value="UniProtKB-KW"/>
</dbReference>
<keyword evidence="3" id="KW-0853">WD repeat</keyword>
<dbReference type="SUPFAM" id="SSF50978">
    <property type="entry name" value="WD40 repeat-like"/>
    <property type="match status" value="1"/>
</dbReference>
<keyword evidence="5" id="KW-0539">Nucleus</keyword>
<dbReference type="GO" id="GO:0032040">
    <property type="term" value="C:small-subunit processome"/>
    <property type="evidence" value="ECO:0007669"/>
    <property type="project" value="TreeGrafter"/>
</dbReference>
<dbReference type="InterPro" id="IPR036322">
    <property type="entry name" value="WD40_repeat_dom_sf"/>
</dbReference>
<dbReference type="Proteomes" id="UP001497472">
    <property type="component" value="Unassembled WGS sequence"/>
</dbReference>
<gene>
    <name evidence="6" type="ORF">LNINA_LOCUS5452</name>
</gene>
<dbReference type="InterPro" id="IPR045161">
    <property type="entry name" value="Utp18"/>
</dbReference>
<evidence type="ECO:0008006" key="8">
    <source>
        <dbReference type="Google" id="ProtNLM"/>
    </source>
</evidence>
<dbReference type="PANTHER" id="PTHR18359:SF0">
    <property type="entry name" value="U3 SMALL NUCLEOLAR RNA-ASSOCIATED PROTEIN 18 HOMOLOG"/>
    <property type="match status" value="1"/>
</dbReference>
<dbReference type="PANTHER" id="PTHR18359">
    <property type="entry name" value="WD-REPEAT PROTEIN-RELATED"/>
    <property type="match status" value="1"/>
</dbReference>
<proteinExistence type="predicted"/>
<protein>
    <recommendedName>
        <fullName evidence="8">U3 small nucleolar RNA-associated protein 18 homolog</fullName>
    </recommendedName>
</protein>
<keyword evidence="2" id="KW-0698">rRNA processing</keyword>
<dbReference type="InterPro" id="IPR015943">
    <property type="entry name" value="WD40/YVTN_repeat-like_dom_sf"/>
</dbReference>
<dbReference type="GO" id="GO:0034388">
    <property type="term" value="C:Pwp2p-containing subcomplex of 90S preribosome"/>
    <property type="evidence" value="ECO:0007669"/>
    <property type="project" value="TreeGrafter"/>
</dbReference>
<comment type="subcellular location">
    <subcellularLocation>
        <location evidence="1">Nucleus</location>
        <location evidence="1">Nucleolus</location>
    </subcellularLocation>
</comment>
<name>A0AAV1JBH3_9NEOP</name>
<reference evidence="6 7" key="1">
    <citation type="submission" date="2023-11" db="EMBL/GenBank/DDBJ databases">
        <authorList>
            <person name="Okamura Y."/>
        </authorList>
    </citation>
    <scope>NUCLEOTIDE SEQUENCE [LARGE SCALE GENOMIC DNA]</scope>
</reference>
<evidence type="ECO:0000256" key="2">
    <source>
        <dbReference type="ARBA" id="ARBA00022552"/>
    </source>
</evidence>
<comment type="caution">
    <text evidence="6">The sequence shown here is derived from an EMBL/GenBank/DDBJ whole genome shotgun (WGS) entry which is preliminary data.</text>
</comment>
<evidence type="ECO:0000256" key="3">
    <source>
        <dbReference type="ARBA" id="ARBA00022574"/>
    </source>
</evidence>
<evidence type="ECO:0000313" key="6">
    <source>
        <dbReference type="EMBL" id="CAK1545837.1"/>
    </source>
</evidence>
<sequence length="431" mass="48340">MKRKHNENIDEDESKLSSLLFNKSKRFVTELSSERKLDSDTHHKPAWIDEDDAQVRIKNVIPKLKNDGLYAEKLKQKYETLIGSPAWAKVKNREESLIESDVVKTVGHLEKTKIAKFDRRLLQVKSNTTITPQRGAITTSLKFHPKISAVMLANSSGVVALHSLDQNAKLHSFKLKGWTISSTHFNSDGSEAYVSSVKHNYCIYDVVKATTKILQLPHTLKKVSLFKLSPDSKVLAVSGGFAEVYIICAKTNELIRVILNNSNVKAMTFSFDSKELYCFNEFGEITVWDLIAQRTVKKFFDNACVTPSRITMSNCGRLLATGTGEGIVNIYETEQLTSSNPVPLKTISHLTTKITNITFNPTTDLLSVSSSFLPNALKAIHIPSYRVFPNFPKKNLQLIETVGFSPNGGYMGISNNKGFVNLFRLAHFKNY</sequence>
<evidence type="ECO:0000313" key="7">
    <source>
        <dbReference type="Proteomes" id="UP001497472"/>
    </source>
</evidence>
<keyword evidence="4" id="KW-0677">Repeat</keyword>
<evidence type="ECO:0000256" key="1">
    <source>
        <dbReference type="ARBA" id="ARBA00004604"/>
    </source>
</evidence>
<dbReference type="AlphaFoldDB" id="A0AAV1JBH3"/>
<evidence type="ECO:0000256" key="4">
    <source>
        <dbReference type="ARBA" id="ARBA00022737"/>
    </source>
</evidence>
<evidence type="ECO:0000256" key="5">
    <source>
        <dbReference type="ARBA" id="ARBA00023242"/>
    </source>
</evidence>
<dbReference type="Gene3D" id="2.130.10.10">
    <property type="entry name" value="YVTN repeat-like/Quinoprotein amine dehydrogenase"/>
    <property type="match status" value="1"/>
</dbReference>
<keyword evidence="7" id="KW-1185">Reference proteome</keyword>
<organism evidence="6 7">
    <name type="scientific">Leptosia nina</name>
    <dbReference type="NCBI Taxonomy" id="320188"/>
    <lineage>
        <taxon>Eukaryota</taxon>
        <taxon>Metazoa</taxon>
        <taxon>Ecdysozoa</taxon>
        <taxon>Arthropoda</taxon>
        <taxon>Hexapoda</taxon>
        <taxon>Insecta</taxon>
        <taxon>Pterygota</taxon>
        <taxon>Neoptera</taxon>
        <taxon>Endopterygota</taxon>
        <taxon>Lepidoptera</taxon>
        <taxon>Glossata</taxon>
        <taxon>Ditrysia</taxon>
        <taxon>Papilionoidea</taxon>
        <taxon>Pieridae</taxon>
        <taxon>Pierinae</taxon>
        <taxon>Leptosia</taxon>
    </lineage>
</organism>
<dbReference type="EMBL" id="CAVLEF010000007">
    <property type="protein sequence ID" value="CAK1545837.1"/>
    <property type="molecule type" value="Genomic_DNA"/>
</dbReference>
<accession>A0AAV1JBH3</accession>